<dbReference type="Proteomes" id="UP000027238">
    <property type="component" value="Unassembled WGS sequence"/>
</dbReference>
<organism evidence="1 2">
    <name type="scientific">Colletotrichum sublineola</name>
    <name type="common">Sorghum anthracnose fungus</name>
    <dbReference type="NCBI Taxonomy" id="1173701"/>
    <lineage>
        <taxon>Eukaryota</taxon>
        <taxon>Fungi</taxon>
        <taxon>Dikarya</taxon>
        <taxon>Ascomycota</taxon>
        <taxon>Pezizomycotina</taxon>
        <taxon>Sordariomycetes</taxon>
        <taxon>Hypocreomycetidae</taxon>
        <taxon>Glomerellales</taxon>
        <taxon>Glomerellaceae</taxon>
        <taxon>Colletotrichum</taxon>
        <taxon>Colletotrichum graminicola species complex</taxon>
    </lineage>
</organism>
<keyword evidence="2" id="KW-1185">Reference proteome</keyword>
<proteinExistence type="predicted"/>
<evidence type="ECO:0000313" key="2">
    <source>
        <dbReference type="Proteomes" id="UP000027238"/>
    </source>
</evidence>
<dbReference type="AlphaFoldDB" id="A0A066XEI3"/>
<accession>A0A066XEI3</accession>
<dbReference type="HOGENOM" id="CLU_2512537_0_0_1"/>
<comment type="caution">
    <text evidence="1">The sequence shown here is derived from an EMBL/GenBank/DDBJ whole genome shotgun (WGS) entry which is preliminary data.</text>
</comment>
<name>A0A066XEI3_COLSU</name>
<evidence type="ECO:0000313" key="1">
    <source>
        <dbReference type="EMBL" id="KDN67337.1"/>
    </source>
</evidence>
<protein>
    <submittedName>
        <fullName evidence="1">Uncharacterized protein</fullName>
    </submittedName>
</protein>
<reference evidence="2" key="1">
    <citation type="journal article" date="2014" name="Genome Announc.">
        <title>Draft genome sequence of Colletotrichum sublineola, a destructive pathogen of cultivated sorghum.</title>
        <authorList>
            <person name="Baroncelli R."/>
            <person name="Sanz-Martin J.M."/>
            <person name="Rech G.E."/>
            <person name="Sukno S.A."/>
            <person name="Thon M.R."/>
        </authorList>
    </citation>
    <scope>NUCLEOTIDE SEQUENCE [LARGE SCALE GENOMIC DNA]</scope>
    <source>
        <strain evidence="2">TX430BB</strain>
    </source>
</reference>
<sequence length="85" mass="9512">MSRDCHLNQLDEAFCASESSPDDKSRFDAFANAFRSFDPRQEPETSQQFSPRLEALVQTADALVQEVTSGYFEIGKAEAEYNGNV</sequence>
<dbReference type="EMBL" id="JMSE01000824">
    <property type="protein sequence ID" value="KDN67337.1"/>
    <property type="molecule type" value="Genomic_DNA"/>
</dbReference>
<gene>
    <name evidence="1" type="ORF">CSUB01_01264</name>
</gene>